<evidence type="ECO:0000313" key="3">
    <source>
        <dbReference type="Proteomes" id="UP000323917"/>
    </source>
</evidence>
<dbReference type="Proteomes" id="UP000323917">
    <property type="component" value="Chromosome"/>
</dbReference>
<dbReference type="Pfam" id="PF08241">
    <property type="entry name" value="Methyltransf_11"/>
    <property type="match status" value="1"/>
</dbReference>
<organism evidence="2 3">
    <name type="scientific">Bythopirellula goksoeyrii</name>
    <dbReference type="NCBI Taxonomy" id="1400387"/>
    <lineage>
        <taxon>Bacteria</taxon>
        <taxon>Pseudomonadati</taxon>
        <taxon>Planctomycetota</taxon>
        <taxon>Planctomycetia</taxon>
        <taxon>Pirellulales</taxon>
        <taxon>Lacipirellulaceae</taxon>
        <taxon>Bythopirellula</taxon>
    </lineage>
</organism>
<keyword evidence="3" id="KW-1185">Reference proteome</keyword>
<proteinExistence type="predicted"/>
<accession>A0A5B9QC70</accession>
<dbReference type="InterPro" id="IPR029063">
    <property type="entry name" value="SAM-dependent_MTases_sf"/>
</dbReference>
<reference evidence="2 3" key="1">
    <citation type="submission" date="2019-08" db="EMBL/GenBank/DDBJ databases">
        <title>Deep-cultivation of Planctomycetes and their phenomic and genomic characterization uncovers novel biology.</title>
        <authorList>
            <person name="Wiegand S."/>
            <person name="Jogler M."/>
            <person name="Boedeker C."/>
            <person name="Pinto D."/>
            <person name="Vollmers J."/>
            <person name="Rivas-Marin E."/>
            <person name="Kohn T."/>
            <person name="Peeters S.H."/>
            <person name="Heuer A."/>
            <person name="Rast P."/>
            <person name="Oberbeckmann S."/>
            <person name="Bunk B."/>
            <person name="Jeske O."/>
            <person name="Meyerdierks A."/>
            <person name="Storesund J.E."/>
            <person name="Kallscheuer N."/>
            <person name="Luecker S."/>
            <person name="Lage O.M."/>
            <person name="Pohl T."/>
            <person name="Merkel B.J."/>
            <person name="Hornburger P."/>
            <person name="Mueller R.-W."/>
            <person name="Bruemmer F."/>
            <person name="Labrenz M."/>
            <person name="Spormann A.M."/>
            <person name="Op den Camp H."/>
            <person name="Overmann J."/>
            <person name="Amann R."/>
            <person name="Jetten M.S.M."/>
            <person name="Mascher T."/>
            <person name="Medema M.H."/>
            <person name="Devos D.P."/>
            <person name="Kaster A.-K."/>
            <person name="Ovreas L."/>
            <person name="Rohde M."/>
            <person name="Galperin M.Y."/>
            <person name="Jogler C."/>
        </authorList>
    </citation>
    <scope>NUCLEOTIDE SEQUENCE [LARGE SCALE GENOMIC DNA]</scope>
    <source>
        <strain evidence="2 3">Pr1d</strain>
    </source>
</reference>
<sequence>MRWQLKSFIQQRIAQLPRPLSEMAYFTLQRHFGSLQRSRVTPVNRLSVGLEICRQIELQGRSPQNATFFEVGTGWRLNVPLACWLCGAGQIITADLNAFLNDSLINEDLAYIHRNKEALFQQLQPKFGDLIQLDRWERLTCMASSRVSTAQLCDRLNIEYLAPSDASCTNLDSHSVDFHVSCNVLEHIPQAELRKIFREARRVTRPDGLLLHRVDHTDHFSHSDSSLAPIHFLRFSEAEWRKYADNRYAYVNRLREDDYIEMFQDCGHIVRNVNSVSDQHIAKLLDSGYSLNHRFRDKKRDVLTRLDSLFVLVPDSATAFESNAA</sequence>
<dbReference type="SUPFAM" id="SSF53335">
    <property type="entry name" value="S-adenosyl-L-methionine-dependent methyltransferases"/>
    <property type="match status" value="1"/>
</dbReference>
<evidence type="ECO:0000313" key="2">
    <source>
        <dbReference type="EMBL" id="QEG36647.1"/>
    </source>
</evidence>
<dbReference type="OrthoDB" id="8210690at2"/>
<name>A0A5B9QC70_9BACT</name>
<gene>
    <name evidence="2" type="ORF">Pr1d_39620</name>
</gene>
<dbReference type="GO" id="GO:0008757">
    <property type="term" value="F:S-adenosylmethionine-dependent methyltransferase activity"/>
    <property type="evidence" value="ECO:0007669"/>
    <property type="project" value="InterPro"/>
</dbReference>
<dbReference type="RefSeq" id="WP_148074968.1">
    <property type="nucleotide sequence ID" value="NZ_CP042913.1"/>
</dbReference>
<dbReference type="EMBL" id="CP042913">
    <property type="protein sequence ID" value="QEG36647.1"/>
    <property type="molecule type" value="Genomic_DNA"/>
</dbReference>
<feature type="domain" description="Methyltransferase type 11" evidence="1">
    <location>
        <begin position="121"/>
        <end position="211"/>
    </location>
</feature>
<dbReference type="AlphaFoldDB" id="A0A5B9QC70"/>
<dbReference type="KEGG" id="bgok:Pr1d_39620"/>
<dbReference type="InterPro" id="IPR013216">
    <property type="entry name" value="Methyltransf_11"/>
</dbReference>
<protein>
    <recommendedName>
        <fullName evidence="1">Methyltransferase type 11 domain-containing protein</fullName>
    </recommendedName>
</protein>
<dbReference type="Gene3D" id="3.40.50.150">
    <property type="entry name" value="Vaccinia Virus protein VP39"/>
    <property type="match status" value="1"/>
</dbReference>
<evidence type="ECO:0000259" key="1">
    <source>
        <dbReference type="Pfam" id="PF08241"/>
    </source>
</evidence>